<feature type="binding site" evidence="7">
    <location>
        <position position="19"/>
    </location>
    <ligand>
        <name>substrate</name>
    </ligand>
</feature>
<evidence type="ECO:0000256" key="5">
    <source>
        <dbReference type="ARBA" id="ARBA00022801"/>
    </source>
</evidence>
<comment type="cofactor">
    <cofactor evidence="1 7">
        <name>Mg(2+)</name>
        <dbReference type="ChEBI" id="CHEBI:18420"/>
    </cofactor>
</comment>
<evidence type="ECO:0000256" key="1">
    <source>
        <dbReference type="ARBA" id="ARBA00001946"/>
    </source>
</evidence>
<name>A0A4P7VQ23_9BACT</name>
<accession>A0A4P7VQ23</accession>
<dbReference type="RefSeq" id="WP_136410540.1">
    <property type="nucleotide sequence ID" value="NZ_CP039393.1"/>
</dbReference>
<dbReference type="EMBL" id="CP039393">
    <property type="protein sequence ID" value="QCD35909.1"/>
    <property type="molecule type" value="Genomic_DNA"/>
</dbReference>
<evidence type="ECO:0000313" key="8">
    <source>
        <dbReference type="EMBL" id="QCD35909.1"/>
    </source>
</evidence>
<keyword evidence="6 7" id="KW-0460">Magnesium</keyword>
<comment type="similarity">
    <text evidence="2">Belongs to the KdsC family.</text>
</comment>
<dbReference type="SFLD" id="SFLDG01136">
    <property type="entry name" value="C1.6:_Phosphoserine_Phosphatas"/>
    <property type="match status" value="1"/>
</dbReference>
<organism evidence="8 9">
    <name type="scientific">Muribaculum gordoncarteri</name>
    <dbReference type="NCBI Taxonomy" id="2530390"/>
    <lineage>
        <taxon>Bacteria</taxon>
        <taxon>Pseudomonadati</taxon>
        <taxon>Bacteroidota</taxon>
        <taxon>Bacteroidia</taxon>
        <taxon>Bacteroidales</taxon>
        <taxon>Muribaculaceae</taxon>
        <taxon>Muribaculum</taxon>
    </lineage>
</organism>
<dbReference type="InterPro" id="IPR023214">
    <property type="entry name" value="HAD_sf"/>
</dbReference>
<dbReference type="GO" id="GO:0046872">
    <property type="term" value="F:metal ion binding"/>
    <property type="evidence" value="ECO:0007669"/>
    <property type="project" value="UniProtKB-KW"/>
</dbReference>
<dbReference type="SFLD" id="SFLDS00003">
    <property type="entry name" value="Haloacid_Dehalogenase"/>
    <property type="match status" value="1"/>
</dbReference>
<dbReference type="SFLD" id="SFLDG01138">
    <property type="entry name" value="C1.6.2:_Deoxy-d-mannose-octulo"/>
    <property type="match status" value="1"/>
</dbReference>
<dbReference type="GO" id="GO:0008781">
    <property type="term" value="F:N-acylneuraminate cytidylyltransferase activity"/>
    <property type="evidence" value="ECO:0007669"/>
    <property type="project" value="TreeGrafter"/>
</dbReference>
<comment type="subunit">
    <text evidence="3">Homotetramer.</text>
</comment>
<dbReference type="NCBIfam" id="TIGR01670">
    <property type="entry name" value="KdsC-phosphatas"/>
    <property type="match status" value="1"/>
</dbReference>
<dbReference type="PANTHER" id="PTHR21485:SF3">
    <property type="entry name" value="N-ACYLNEURAMINATE CYTIDYLYLTRANSFERASE"/>
    <property type="match status" value="1"/>
</dbReference>
<evidence type="ECO:0000256" key="2">
    <source>
        <dbReference type="ARBA" id="ARBA00005893"/>
    </source>
</evidence>
<dbReference type="PANTHER" id="PTHR21485">
    <property type="entry name" value="HAD SUPERFAMILY MEMBERS CMAS AND KDSC"/>
    <property type="match status" value="1"/>
</dbReference>
<dbReference type="AlphaFoldDB" id="A0A4P7VQ23"/>
<feature type="binding site" evidence="7">
    <location>
        <position position="110"/>
    </location>
    <ligand>
        <name>Mg(2+)</name>
        <dbReference type="ChEBI" id="CHEBI:18420"/>
    </ligand>
</feature>
<reference evidence="8 9" key="1">
    <citation type="submission" date="2019-02" db="EMBL/GenBank/DDBJ databases">
        <title>Isolation and identification of novel species under the genus Muribaculum.</title>
        <authorList>
            <person name="Miyake S."/>
            <person name="Ding Y."/>
            <person name="Low A."/>
            <person name="Soh M."/>
            <person name="Seedorf H."/>
        </authorList>
    </citation>
    <scope>NUCLEOTIDE SEQUENCE [LARGE SCALE GENOMIC DNA]</scope>
    <source>
        <strain evidence="8 9">TLL-A4</strain>
    </source>
</reference>
<dbReference type="InterPro" id="IPR036412">
    <property type="entry name" value="HAD-like_sf"/>
</dbReference>
<keyword evidence="9" id="KW-1185">Reference proteome</keyword>
<dbReference type="GO" id="GO:0016788">
    <property type="term" value="F:hydrolase activity, acting on ester bonds"/>
    <property type="evidence" value="ECO:0007669"/>
    <property type="project" value="InterPro"/>
</dbReference>
<dbReference type="KEGG" id="mgod:E7746_08460"/>
<keyword evidence="4 7" id="KW-0479">Metal-binding</keyword>
<gene>
    <name evidence="8" type="ORF">E7746_08460</name>
</gene>
<dbReference type="Proteomes" id="UP000297031">
    <property type="component" value="Chromosome"/>
</dbReference>
<evidence type="ECO:0000256" key="3">
    <source>
        <dbReference type="ARBA" id="ARBA00011881"/>
    </source>
</evidence>
<dbReference type="InterPro" id="IPR010023">
    <property type="entry name" value="KdsC_fam"/>
</dbReference>
<sequence>MSKINYDLERIKGIVFDVDGVLSPSTIPMDSEGMPSRMVNIKDGYALQLAVKLGYKIAIITGGYSSAIKARFNGLGITDIYMKAGKKIDVLKQWMDANGLLSEEVAYVGDDIPDYEVMQHAGLAVAPLDAAVDIKSIADYISPVNGGYGVARDLLEEIMRAQGKWMTSAKAFGW</sequence>
<protein>
    <submittedName>
        <fullName evidence="8">3-deoxy-D-manno-octulosonate 8-phosphate phosphatase</fullName>
    </submittedName>
</protein>
<evidence type="ECO:0000256" key="6">
    <source>
        <dbReference type="ARBA" id="ARBA00022842"/>
    </source>
</evidence>
<proteinExistence type="inferred from homology"/>
<dbReference type="OrthoDB" id="9805604at2"/>
<keyword evidence="5" id="KW-0378">Hydrolase</keyword>
<dbReference type="Pfam" id="PF08282">
    <property type="entry name" value="Hydrolase_3"/>
    <property type="match status" value="1"/>
</dbReference>
<evidence type="ECO:0000256" key="4">
    <source>
        <dbReference type="ARBA" id="ARBA00022723"/>
    </source>
</evidence>
<dbReference type="Gene3D" id="3.40.50.1000">
    <property type="entry name" value="HAD superfamily/HAD-like"/>
    <property type="match status" value="1"/>
</dbReference>
<dbReference type="SUPFAM" id="SSF56784">
    <property type="entry name" value="HAD-like"/>
    <property type="match status" value="1"/>
</dbReference>
<dbReference type="InterPro" id="IPR050793">
    <property type="entry name" value="CMP-NeuNAc_synthase"/>
</dbReference>
<evidence type="ECO:0000313" key="9">
    <source>
        <dbReference type="Proteomes" id="UP000297031"/>
    </source>
</evidence>
<feature type="binding site" evidence="7">
    <location>
        <position position="17"/>
    </location>
    <ligand>
        <name>Mg(2+)</name>
        <dbReference type="ChEBI" id="CHEBI:18420"/>
    </ligand>
</feature>
<evidence type="ECO:0000256" key="7">
    <source>
        <dbReference type="PIRSR" id="PIRSR006118-2"/>
    </source>
</evidence>
<dbReference type="PIRSF" id="PIRSF006118">
    <property type="entry name" value="KDO8-P_Ptase"/>
    <property type="match status" value="1"/>
</dbReference>